<dbReference type="SUPFAM" id="SSF56281">
    <property type="entry name" value="Metallo-hydrolase/oxidoreductase"/>
    <property type="match status" value="1"/>
</dbReference>
<dbReference type="Pfam" id="PF12706">
    <property type="entry name" value="Lactamase_B_2"/>
    <property type="match status" value="1"/>
</dbReference>
<dbReference type="EMBL" id="JMSZ01000021">
    <property type="protein sequence ID" value="KDE39882.1"/>
    <property type="molecule type" value="Genomic_DNA"/>
</dbReference>
<comment type="caution">
    <text evidence="2">The sequence shown here is derived from an EMBL/GenBank/DDBJ whole genome shotgun (WGS) entry which is preliminary data.</text>
</comment>
<dbReference type="AlphaFoldDB" id="A0A063Y5U6"/>
<dbReference type="Gene3D" id="3.60.15.10">
    <property type="entry name" value="Ribonuclease Z/Hydroxyacylglutathione hydrolase-like"/>
    <property type="match status" value="1"/>
</dbReference>
<feature type="domain" description="Metallo-beta-lactamase" evidence="1">
    <location>
        <begin position="15"/>
        <end position="189"/>
    </location>
</feature>
<dbReference type="InterPro" id="IPR001279">
    <property type="entry name" value="Metallo-B-lactamas"/>
</dbReference>
<dbReference type="RefSeq" id="WP_036545926.1">
    <property type="nucleotide sequence ID" value="NZ_JMSZ01000021.1"/>
</dbReference>
<dbReference type="OrthoDB" id="9803916at2"/>
<dbReference type="Proteomes" id="UP000027318">
    <property type="component" value="Unassembled WGS sequence"/>
</dbReference>
<organism evidence="2 3">
    <name type="scientific">Nitrincola lacisaponensis</name>
    <dbReference type="NCBI Taxonomy" id="267850"/>
    <lineage>
        <taxon>Bacteria</taxon>
        <taxon>Pseudomonadati</taxon>
        <taxon>Pseudomonadota</taxon>
        <taxon>Gammaproteobacteria</taxon>
        <taxon>Oceanospirillales</taxon>
        <taxon>Oceanospirillaceae</taxon>
        <taxon>Nitrincola</taxon>
    </lineage>
</organism>
<proteinExistence type="predicted"/>
<dbReference type="PATRIC" id="fig|267850.7.peg.1497"/>
<name>A0A063Y5U6_9GAMM</name>
<dbReference type="InterPro" id="IPR036866">
    <property type="entry name" value="RibonucZ/Hydroxyglut_hydro"/>
</dbReference>
<evidence type="ECO:0000259" key="1">
    <source>
        <dbReference type="SMART" id="SM00849"/>
    </source>
</evidence>
<reference evidence="2 3" key="1">
    <citation type="journal article" date="2005" name="Int. J. Syst. Evol. Microbiol.">
        <title>Nitrincola lacisaponensis gen. nov., sp. nov., a novel alkaliphilic bacterium isolated from an alkaline, saline lake.</title>
        <authorList>
            <person name="Dimitriu P.A."/>
            <person name="Shukla S.K."/>
            <person name="Conradt J."/>
            <person name="Marquez M.C."/>
            <person name="Ventosa A."/>
            <person name="Maglia A."/>
            <person name="Peyton B.M."/>
            <person name="Pinkart H.C."/>
            <person name="Mormile M.R."/>
        </authorList>
    </citation>
    <scope>NUCLEOTIDE SEQUENCE [LARGE SCALE GENOMIC DNA]</scope>
    <source>
        <strain evidence="2 3">4CA</strain>
    </source>
</reference>
<evidence type="ECO:0000313" key="3">
    <source>
        <dbReference type="Proteomes" id="UP000027318"/>
    </source>
</evidence>
<gene>
    <name evidence="2" type="ORF">ADINL_1519</name>
</gene>
<sequence>MMPRIEILSGLDAKAPAAIRIDLNGRTLLLDAGGPLQADQPCDWYQEQHPDALLITHDHVDHLGAVRWLPDTIPLYCTPTVAQSLPAGRRWHPLPRRGQIIIEGVTVTCGLAGHSLDGIWLHLDIAGGIFYSGDFSFESLLYPFDWPPQARLALLDASYGLYEINQTECQTILRQQLNHASLLPVPPSGRALELALWCQSMALPWTLDSACQRFQKALQTLPPELLKPRIHQQLSALKPLPWQQAETQESRLIRLAADADGTGGEAARLIDDPDYTGQIIYTGYLPPKAQQDVEQGHASWYRWNVHPRTSCIQQLADALQAEQVIPLFCKLDHNGWQTALGKRLSVEPVITL</sequence>
<dbReference type="SMART" id="SM00849">
    <property type="entry name" value="Lactamase_B"/>
    <property type="match status" value="1"/>
</dbReference>
<dbReference type="STRING" id="267850.ADINL_1519"/>
<evidence type="ECO:0000313" key="2">
    <source>
        <dbReference type="EMBL" id="KDE39882.1"/>
    </source>
</evidence>
<protein>
    <submittedName>
        <fullName evidence="2">Metallo-beta-lactamase family protein</fullName>
    </submittedName>
</protein>
<accession>A0A063Y5U6</accession>
<keyword evidence="3" id="KW-1185">Reference proteome</keyword>